<reference evidence="1 2" key="2">
    <citation type="journal article" date="2022" name="Mol. Ecol. Resour.">
        <title>The genomes of chicory, endive, great burdock and yacon provide insights into Asteraceae paleo-polyploidization history and plant inulin production.</title>
        <authorList>
            <person name="Fan W."/>
            <person name="Wang S."/>
            <person name="Wang H."/>
            <person name="Wang A."/>
            <person name="Jiang F."/>
            <person name="Liu H."/>
            <person name="Zhao H."/>
            <person name="Xu D."/>
            <person name="Zhang Y."/>
        </authorList>
    </citation>
    <scope>NUCLEOTIDE SEQUENCE [LARGE SCALE GENOMIC DNA]</scope>
    <source>
        <strain evidence="2">cv. Niubang</strain>
    </source>
</reference>
<proteinExistence type="predicted"/>
<dbReference type="Proteomes" id="UP001055879">
    <property type="component" value="Linkage Group LG11"/>
</dbReference>
<keyword evidence="2" id="KW-1185">Reference proteome</keyword>
<protein>
    <submittedName>
        <fullName evidence="1">Uncharacterized protein</fullName>
    </submittedName>
</protein>
<name>A0ACB8Z506_ARCLA</name>
<dbReference type="EMBL" id="CM042057">
    <property type="protein sequence ID" value="KAI3692683.1"/>
    <property type="molecule type" value="Genomic_DNA"/>
</dbReference>
<organism evidence="1 2">
    <name type="scientific">Arctium lappa</name>
    <name type="common">Greater burdock</name>
    <name type="synonym">Lappa major</name>
    <dbReference type="NCBI Taxonomy" id="4217"/>
    <lineage>
        <taxon>Eukaryota</taxon>
        <taxon>Viridiplantae</taxon>
        <taxon>Streptophyta</taxon>
        <taxon>Embryophyta</taxon>
        <taxon>Tracheophyta</taxon>
        <taxon>Spermatophyta</taxon>
        <taxon>Magnoliopsida</taxon>
        <taxon>eudicotyledons</taxon>
        <taxon>Gunneridae</taxon>
        <taxon>Pentapetalae</taxon>
        <taxon>asterids</taxon>
        <taxon>campanulids</taxon>
        <taxon>Asterales</taxon>
        <taxon>Asteraceae</taxon>
        <taxon>Carduoideae</taxon>
        <taxon>Cardueae</taxon>
        <taxon>Arctiinae</taxon>
        <taxon>Arctium</taxon>
    </lineage>
</organism>
<comment type="caution">
    <text evidence="1">The sequence shown here is derived from an EMBL/GenBank/DDBJ whole genome shotgun (WGS) entry which is preliminary data.</text>
</comment>
<accession>A0ACB8Z506</accession>
<evidence type="ECO:0000313" key="2">
    <source>
        <dbReference type="Proteomes" id="UP001055879"/>
    </source>
</evidence>
<sequence>MKEEHLQFERNEVWTLVPLSKGKTVIGTKWVFRNKMDEDVIDYEETFAPVARLEAIRIFLAFAAHRGFKVFQMDVKSAFMNGQIQEEVYVQQPPGFESSKYPNHVYFLDKALYGLKQAPRAWYDKLSNFLLANGFERGTTDTTLFYKKRKCEILLVQIYVDDIIFGSTNESYCKKFESLTKSEFEMSMMG</sequence>
<evidence type="ECO:0000313" key="1">
    <source>
        <dbReference type="EMBL" id="KAI3692683.1"/>
    </source>
</evidence>
<gene>
    <name evidence="1" type="ORF">L6452_32504</name>
</gene>
<reference evidence="2" key="1">
    <citation type="journal article" date="2022" name="Mol. Ecol. Resour.">
        <title>The genomes of chicory, endive, great burdock and yacon provide insights into Asteraceae palaeo-polyploidization history and plant inulin production.</title>
        <authorList>
            <person name="Fan W."/>
            <person name="Wang S."/>
            <person name="Wang H."/>
            <person name="Wang A."/>
            <person name="Jiang F."/>
            <person name="Liu H."/>
            <person name="Zhao H."/>
            <person name="Xu D."/>
            <person name="Zhang Y."/>
        </authorList>
    </citation>
    <scope>NUCLEOTIDE SEQUENCE [LARGE SCALE GENOMIC DNA]</scope>
    <source>
        <strain evidence="2">cv. Niubang</strain>
    </source>
</reference>